<dbReference type="GeneID" id="70243396"/>
<evidence type="ECO:0000259" key="8">
    <source>
        <dbReference type="PROSITE" id="PS50235"/>
    </source>
</evidence>
<dbReference type="SMART" id="SM00698">
    <property type="entry name" value="MORN"/>
    <property type="match status" value="4"/>
</dbReference>
<dbReference type="EMBL" id="JAJTJA010000006">
    <property type="protein sequence ID" value="KAH8697816.1"/>
    <property type="molecule type" value="Genomic_DNA"/>
</dbReference>
<dbReference type="InterPro" id="IPR001394">
    <property type="entry name" value="Peptidase_C19_UCH"/>
</dbReference>
<feature type="domain" description="MATH" evidence="7">
    <location>
        <begin position="178"/>
        <end position="378"/>
    </location>
</feature>
<evidence type="ECO:0000313" key="10">
    <source>
        <dbReference type="Proteomes" id="UP001201262"/>
    </source>
</evidence>
<reference evidence="9" key="1">
    <citation type="submission" date="2021-12" db="EMBL/GenBank/DDBJ databases">
        <title>Convergent genome expansion in fungi linked to evolution of root-endophyte symbiosis.</title>
        <authorList>
            <consortium name="DOE Joint Genome Institute"/>
            <person name="Ke Y.-H."/>
            <person name="Bonito G."/>
            <person name="Liao H.-L."/>
            <person name="Looney B."/>
            <person name="Rojas-Flechas A."/>
            <person name="Nash J."/>
            <person name="Hameed K."/>
            <person name="Schadt C."/>
            <person name="Martin F."/>
            <person name="Crous P.W."/>
            <person name="Miettinen O."/>
            <person name="Magnuson J.K."/>
            <person name="Labbe J."/>
            <person name="Jacobson D."/>
            <person name="Doktycz M.J."/>
            <person name="Veneault-Fourrey C."/>
            <person name="Kuo A."/>
            <person name="Mondo S."/>
            <person name="Calhoun S."/>
            <person name="Riley R."/>
            <person name="Ohm R."/>
            <person name="LaButti K."/>
            <person name="Andreopoulos B."/>
            <person name="Pangilinan J."/>
            <person name="Nolan M."/>
            <person name="Tritt A."/>
            <person name="Clum A."/>
            <person name="Lipzen A."/>
            <person name="Daum C."/>
            <person name="Barry K."/>
            <person name="Grigoriev I.V."/>
            <person name="Vilgalys R."/>
        </authorList>
    </citation>
    <scope>NUCLEOTIDE SEQUENCE</scope>
    <source>
        <strain evidence="9">PMI_201</strain>
    </source>
</reference>
<dbReference type="InterPro" id="IPR002083">
    <property type="entry name" value="MATH/TRAF_dom"/>
</dbReference>
<dbReference type="RefSeq" id="XP_046072517.1">
    <property type="nucleotide sequence ID" value="XM_046213109.1"/>
</dbReference>
<evidence type="ECO:0000259" key="6">
    <source>
        <dbReference type="PROSITE" id="PS50089"/>
    </source>
</evidence>
<keyword evidence="4" id="KW-0479">Metal-binding</keyword>
<evidence type="ECO:0000256" key="5">
    <source>
        <dbReference type="SAM" id="MobiDB-lite"/>
    </source>
</evidence>
<dbReference type="Gene3D" id="3.30.40.10">
    <property type="entry name" value="Zinc/RING finger domain, C3HC4 (zinc finger)"/>
    <property type="match status" value="1"/>
</dbReference>
<dbReference type="InterPro" id="IPR028889">
    <property type="entry name" value="USP"/>
</dbReference>
<feature type="compositionally biased region" description="Polar residues" evidence="5">
    <location>
        <begin position="19"/>
        <end position="33"/>
    </location>
</feature>
<evidence type="ECO:0000256" key="2">
    <source>
        <dbReference type="ARBA" id="ARBA00022490"/>
    </source>
</evidence>
<keyword evidence="3" id="KW-0677">Repeat</keyword>
<name>A0AAD4Q102_9EURO</name>
<evidence type="ECO:0000313" key="9">
    <source>
        <dbReference type="EMBL" id="KAH8697816.1"/>
    </source>
</evidence>
<dbReference type="Proteomes" id="UP001201262">
    <property type="component" value="Unassembled WGS sequence"/>
</dbReference>
<dbReference type="GO" id="GO:0008270">
    <property type="term" value="F:zinc ion binding"/>
    <property type="evidence" value="ECO:0007669"/>
    <property type="project" value="UniProtKB-KW"/>
</dbReference>
<feature type="compositionally biased region" description="Polar residues" evidence="5">
    <location>
        <begin position="914"/>
        <end position="928"/>
    </location>
</feature>
<dbReference type="GO" id="GO:0005737">
    <property type="term" value="C:cytoplasm"/>
    <property type="evidence" value="ECO:0007669"/>
    <property type="project" value="UniProtKB-SubCell"/>
</dbReference>
<dbReference type="CDD" id="cd02257">
    <property type="entry name" value="Peptidase_C19"/>
    <property type="match status" value="1"/>
</dbReference>
<dbReference type="PROSITE" id="PS50089">
    <property type="entry name" value="ZF_RING_2"/>
    <property type="match status" value="1"/>
</dbReference>
<dbReference type="PROSITE" id="PS50144">
    <property type="entry name" value="MATH"/>
    <property type="match status" value="1"/>
</dbReference>
<dbReference type="InterPro" id="IPR038765">
    <property type="entry name" value="Papain-like_cys_pep_sf"/>
</dbReference>
<keyword evidence="4" id="KW-0863">Zinc-finger</keyword>
<keyword evidence="10" id="KW-1185">Reference proteome</keyword>
<evidence type="ECO:0000259" key="7">
    <source>
        <dbReference type="PROSITE" id="PS50144"/>
    </source>
</evidence>
<dbReference type="SUPFAM" id="SSF54001">
    <property type="entry name" value="Cysteine proteinases"/>
    <property type="match status" value="1"/>
</dbReference>
<dbReference type="SUPFAM" id="SSF57850">
    <property type="entry name" value="RING/U-box"/>
    <property type="match status" value="1"/>
</dbReference>
<dbReference type="Pfam" id="PF02493">
    <property type="entry name" value="MORN"/>
    <property type="match status" value="4"/>
</dbReference>
<evidence type="ECO:0000256" key="4">
    <source>
        <dbReference type="PROSITE-ProRule" id="PRU00175"/>
    </source>
</evidence>
<dbReference type="CDD" id="cd00121">
    <property type="entry name" value="MATH"/>
    <property type="match status" value="1"/>
</dbReference>
<feature type="compositionally biased region" description="Low complexity" evidence="5">
    <location>
        <begin position="34"/>
        <end position="50"/>
    </location>
</feature>
<dbReference type="PANTHER" id="PTHR23084">
    <property type="entry name" value="PHOSPHATIDYLINOSITOL-4-PHOSPHATE 5-KINASE RELATED"/>
    <property type="match status" value="1"/>
</dbReference>
<dbReference type="InterPro" id="IPR003409">
    <property type="entry name" value="MORN"/>
</dbReference>
<dbReference type="Gene3D" id="2.60.210.10">
    <property type="entry name" value="Apoptosis, Tumor Necrosis Factor Receptor Associated Protein 2, Chain A"/>
    <property type="match status" value="1"/>
</dbReference>
<organism evidence="9 10">
    <name type="scientific">Talaromyces proteolyticus</name>
    <dbReference type="NCBI Taxonomy" id="1131652"/>
    <lineage>
        <taxon>Eukaryota</taxon>
        <taxon>Fungi</taxon>
        <taxon>Dikarya</taxon>
        <taxon>Ascomycota</taxon>
        <taxon>Pezizomycotina</taxon>
        <taxon>Eurotiomycetes</taxon>
        <taxon>Eurotiomycetidae</taxon>
        <taxon>Eurotiales</taxon>
        <taxon>Trichocomaceae</taxon>
        <taxon>Talaromyces</taxon>
        <taxon>Talaromyces sect. Bacilispori</taxon>
    </lineage>
</organism>
<dbReference type="Gene3D" id="3.90.70.10">
    <property type="entry name" value="Cysteine proteinases"/>
    <property type="match status" value="1"/>
</dbReference>
<comment type="caution">
    <text evidence="9">The sequence shown here is derived from an EMBL/GenBank/DDBJ whole genome shotgun (WGS) entry which is preliminary data.</text>
</comment>
<feature type="compositionally biased region" description="Low complexity" evidence="5">
    <location>
        <begin position="73"/>
        <end position="89"/>
    </location>
</feature>
<dbReference type="InterPro" id="IPR001841">
    <property type="entry name" value="Znf_RING"/>
</dbReference>
<feature type="region of interest" description="Disordered" evidence="5">
    <location>
        <begin position="974"/>
        <end position="1027"/>
    </location>
</feature>
<keyword evidence="2" id="KW-0963">Cytoplasm</keyword>
<dbReference type="SUPFAM" id="SSF49599">
    <property type="entry name" value="TRAF domain-like"/>
    <property type="match status" value="1"/>
</dbReference>
<dbReference type="PROSITE" id="PS50235">
    <property type="entry name" value="USP_3"/>
    <property type="match status" value="1"/>
</dbReference>
<keyword evidence="4" id="KW-0862">Zinc</keyword>
<feature type="compositionally biased region" description="Low complexity" evidence="5">
    <location>
        <begin position="1005"/>
        <end position="1018"/>
    </location>
</feature>
<comment type="subcellular location">
    <subcellularLocation>
        <location evidence="1">Cytoplasm</location>
    </subcellularLocation>
</comment>
<protein>
    <submittedName>
        <fullName evidence="9">MATH and UCH domain protein</fullName>
    </submittedName>
</protein>
<dbReference type="InterPro" id="IPR013083">
    <property type="entry name" value="Znf_RING/FYVE/PHD"/>
</dbReference>
<dbReference type="PANTHER" id="PTHR23084:SF263">
    <property type="entry name" value="MORN REPEAT-CONTAINING PROTEIN 1"/>
    <property type="match status" value="1"/>
</dbReference>
<gene>
    <name evidence="9" type="ORF">BGW36DRAFT_342005</name>
</gene>
<dbReference type="SUPFAM" id="SSF82185">
    <property type="entry name" value="Histone H3 K4-specific methyltransferase SET7/9 N-terminal domain"/>
    <property type="match status" value="1"/>
</dbReference>
<evidence type="ECO:0000256" key="3">
    <source>
        <dbReference type="ARBA" id="ARBA00022737"/>
    </source>
</evidence>
<dbReference type="Gene3D" id="2.20.110.10">
    <property type="entry name" value="Histone H3 K4-specific methyltransferase SET7/9 N-terminal domain"/>
    <property type="match status" value="2"/>
</dbReference>
<feature type="region of interest" description="Disordered" evidence="5">
    <location>
        <begin position="888"/>
        <end position="928"/>
    </location>
</feature>
<sequence length="1311" mass="145941">MDSVVALPAPDTPAVAQELTETNGPDGPSSSENALAADMDTTDDTAQSTDPSQPETPAPTTLEPETSLQNNGEEAVAATDAPTDAPTAAEEAEESTSAQNQDAPSDPAPEATEQPPPPPPEEDPATWADIEEDTSAPDEEELKEIEAGRGDYSALEYDYWEKSFYSDVDDPEYHAAEKARLAWKIKGVRGTKENPNRAKVICSPPAFVGGYWWTIKFFPRGNGVNHLSIYIECSKEIPKPDNKMPETEFTVRTGAADEYIHNNQPQMDIQIPALANTNEWFENYKKCYAYTGANCGASESSDENKEVWRVSAQIGVILYNPKEPRTGWMQSSCHQFNPHNVDWGWTSFHGPWDEIHIRQKGQRQALLRDDTLAFDAYIRVFDDPTKSLWWHVSDSEPVWDSLSLTGYRSMGDTVINHSAEVAGLAAWIHLAPFRKIIQSIDVHEHRRNSNVKPRPFCEALQEFLWRLGSRSDSVQCVDTDKVTSTLRNLQEFSSDVIEFWERVRRTLELELEGTSAAEELARIFDSPPVSASDPSGSNVTRTLTPSLISSIRIPVDKEKTVEGAITRYFEDQSGKWCRWSLPPVLHVDFNRQRFDHSSRQWKLLYNRVNLDETLDLSQYTATNQSGEYDLYGFIIHRGRRTSGKFFSILRPGGPSSKWLAFDDGSHNRVECLTRKAALEAHVGLEDSKLKDANDKTGHDFVVAALYVRHDVVDQYLPGPLEKWEVEQPLRTYFETGSYPTPDESPATEPKLEPTVQVEVYGLPSLNENLGSIFDTYDLMAEAKRANNAMYLTLPKSTSLVDLRKKIAFSKSNASEQINNDQVRLWKIGHTNRMAFATLLFDRQEDLTQPLSLQESGVIRFWTHILSEEEAKSFGIPDPTPVIKVVEDKPEGTVEVRDAPDSDEDRAVAEGSGTTGNNNTQSQPDVNTATPAPQVAEALPNAEENPIVDVAMTEDAANEAAIAAAVASDLDQMDVEATTSAGQASEEIENQQAQDTVMEDSPPPESQDSGSQSTTDTSGEASSETTTPAVVLPSPHLYYFIQIFDIEKQVLKPAGVYISPLGVNIKSEIRSHLGWEDSKDFLMWSRFDGTSITALSPGETFSHSLGDGHCFIVGERVSKDQRSKLGAAGLFTNPDRLIQYIWASSRSHPTRAFTGTKTIDATFNGDYYSGEFNKGYYHGKGTHIADNGTTYTGDFTFGQRNGQGKMEYPSGDTYDGDWLEDQRHGQGTFIERKTGNKYVGGYKDGKRHGKGISYWEVADEEMDLCQICYSEEQDALFYDCGHVCACVTCAREVEICPICRKSVIRVVKIYKM</sequence>
<accession>A0AAD4Q102</accession>
<dbReference type="Pfam" id="PF00443">
    <property type="entry name" value="UCH"/>
    <property type="match status" value="1"/>
</dbReference>
<feature type="domain" description="USP" evidence="8">
    <location>
        <begin position="405"/>
        <end position="688"/>
    </location>
</feature>
<dbReference type="Pfam" id="PF13920">
    <property type="entry name" value="zf-C3HC4_3"/>
    <property type="match status" value="1"/>
</dbReference>
<feature type="region of interest" description="Disordered" evidence="5">
    <location>
        <begin position="1"/>
        <end position="126"/>
    </location>
</feature>
<dbReference type="GO" id="GO:0016579">
    <property type="term" value="P:protein deubiquitination"/>
    <property type="evidence" value="ECO:0007669"/>
    <property type="project" value="InterPro"/>
</dbReference>
<proteinExistence type="predicted"/>
<dbReference type="GO" id="GO:0004843">
    <property type="term" value="F:cysteine-type deubiquitinase activity"/>
    <property type="evidence" value="ECO:0007669"/>
    <property type="project" value="InterPro"/>
</dbReference>
<feature type="domain" description="RING-type" evidence="6">
    <location>
        <begin position="1264"/>
        <end position="1299"/>
    </location>
</feature>
<evidence type="ECO:0000256" key="1">
    <source>
        <dbReference type="ARBA" id="ARBA00004496"/>
    </source>
</evidence>
<feature type="compositionally biased region" description="Basic and acidic residues" evidence="5">
    <location>
        <begin position="888"/>
        <end position="907"/>
    </location>
</feature>
<dbReference type="InterPro" id="IPR008974">
    <property type="entry name" value="TRAF-like"/>
</dbReference>